<dbReference type="RefSeq" id="WP_188930695.1">
    <property type="nucleotide sequence ID" value="NZ_BMIA01000001.1"/>
</dbReference>
<protein>
    <recommendedName>
        <fullName evidence="3">Carboxylic ester hydrolase</fullName>
        <ecNumber evidence="3">3.1.1.-</ecNumber>
    </recommendedName>
</protein>
<keyword evidence="3" id="KW-0732">Signal</keyword>
<organism evidence="5 6">
    <name type="scientific">Dyadobacter endophyticus</name>
    <dbReference type="NCBI Taxonomy" id="1749036"/>
    <lineage>
        <taxon>Bacteria</taxon>
        <taxon>Pseudomonadati</taxon>
        <taxon>Bacteroidota</taxon>
        <taxon>Cytophagia</taxon>
        <taxon>Cytophagales</taxon>
        <taxon>Spirosomataceae</taxon>
        <taxon>Dyadobacter</taxon>
    </lineage>
</organism>
<dbReference type="InterPro" id="IPR002018">
    <property type="entry name" value="CarbesteraseB"/>
</dbReference>
<proteinExistence type="inferred from homology"/>
<evidence type="ECO:0000256" key="1">
    <source>
        <dbReference type="ARBA" id="ARBA00005964"/>
    </source>
</evidence>
<dbReference type="EMBL" id="BMIA01000001">
    <property type="protein sequence ID" value="GGH29773.1"/>
    <property type="molecule type" value="Genomic_DNA"/>
</dbReference>
<dbReference type="InterPro" id="IPR029058">
    <property type="entry name" value="AB_hydrolase_fold"/>
</dbReference>
<feature type="domain" description="Carboxylesterase type B" evidence="4">
    <location>
        <begin position="29"/>
        <end position="498"/>
    </location>
</feature>
<dbReference type="EC" id="3.1.1.-" evidence="3"/>
<feature type="signal peptide" evidence="3">
    <location>
        <begin position="1"/>
        <end position="26"/>
    </location>
</feature>
<comment type="similarity">
    <text evidence="1 3">Belongs to the type-B carboxylesterase/lipase family.</text>
</comment>
<feature type="chain" id="PRO_5044954145" description="Carboxylic ester hydrolase" evidence="3">
    <location>
        <begin position="27"/>
        <end position="518"/>
    </location>
</feature>
<sequence length="518" mass="55943">MKLRAFSLSNLLLAVALATLHFSAQASDTLRIEGGRVSGTVSSDGRISIFKGIPFAAPPVGNLRWKAPQPVKKWSGVKVCDAFGPSPIQNEPAPFSMWSAEFLIPKAPISEDCLYLNVWTDKQGKTTAKKPVVVWIYGGGFVSGGAGCAIYDGEATARKGVVFVSINYRVGAFGFFAHPELTKESGKNASGNYALMDQIAALKWVKKNIAQFGGDPENVTIAGQSAGSMSVNCLVVSPQAKGLFNKAIAESGAGFGRNYPSLKQAEEAGLKAGEKLNATSLAALRKVPAEEILKNITTYRGPITDGLVLPESVSTIYQAGKQNAVTLLTGWNQNENAVAKPKNAADFQAQYNQQYGPIAQTFFQYYPAQSDAEAAHSQDELARDMSYGIQNYSWAQAQAQQGKGAYLYRFTRKLPATGIYAQYGAFHTGEVAYAYDNLRFIDRALRPLNATDDQIANVMSAYWVNFIKTGNPNGTGLPQWPAFNTNAPQMIMLGDEIKAGPLTEQPALDFLIEQAAKR</sequence>
<dbReference type="Pfam" id="PF00135">
    <property type="entry name" value="COesterase"/>
    <property type="match status" value="1"/>
</dbReference>
<evidence type="ECO:0000259" key="4">
    <source>
        <dbReference type="Pfam" id="PF00135"/>
    </source>
</evidence>
<dbReference type="GO" id="GO:0016787">
    <property type="term" value="F:hydrolase activity"/>
    <property type="evidence" value="ECO:0007669"/>
    <property type="project" value="UniProtKB-KW"/>
</dbReference>
<evidence type="ECO:0000256" key="3">
    <source>
        <dbReference type="RuleBase" id="RU361235"/>
    </source>
</evidence>
<evidence type="ECO:0000313" key="5">
    <source>
        <dbReference type="EMBL" id="GGH29773.1"/>
    </source>
</evidence>
<dbReference type="PANTHER" id="PTHR11559">
    <property type="entry name" value="CARBOXYLESTERASE"/>
    <property type="match status" value="1"/>
</dbReference>
<evidence type="ECO:0000256" key="2">
    <source>
        <dbReference type="ARBA" id="ARBA00022801"/>
    </source>
</evidence>
<accession>A0ABQ1YM75</accession>
<dbReference type="InterPro" id="IPR050309">
    <property type="entry name" value="Type-B_Carboxylest/Lipase"/>
</dbReference>
<keyword evidence="6" id="KW-1185">Reference proteome</keyword>
<reference evidence="6" key="1">
    <citation type="journal article" date="2019" name="Int. J. Syst. Evol. Microbiol.">
        <title>The Global Catalogue of Microorganisms (GCM) 10K type strain sequencing project: providing services to taxonomists for standard genome sequencing and annotation.</title>
        <authorList>
            <consortium name="The Broad Institute Genomics Platform"/>
            <consortium name="The Broad Institute Genome Sequencing Center for Infectious Disease"/>
            <person name="Wu L."/>
            <person name="Ma J."/>
        </authorList>
    </citation>
    <scope>NUCLEOTIDE SEQUENCE [LARGE SCALE GENOMIC DNA]</scope>
    <source>
        <strain evidence="6">CGMCC 1.15288</strain>
    </source>
</reference>
<evidence type="ECO:0000313" key="6">
    <source>
        <dbReference type="Proteomes" id="UP000600214"/>
    </source>
</evidence>
<dbReference type="Proteomes" id="UP000600214">
    <property type="component" value="Unassembled WGS sequence"/>
</dbReference>
<dbReference type="InterPro" id="IPR019826">
    <property type="entry name" value="Carboxylesterase_B_AS"/>
</dbReference>
<name>A0ABQ1YM75_9BACT</name>
<dbReference type="Gene3D" id="3.40.50.1820">
    <property type="entry name" value="alpha/beta hydrolase"/>
    <property type="match status" value="1"/>
</dbReference>
<keyword evidence="2 3" id="KW-0378">Hydrolase</keyword>
<dbReference type="PROSITE" id="PS00122">
    <property type="entry name" value="CARBOXYLESTERASE_B_1"/>
    <property type="match status" value="1"/>
</dbReference>
<gene>
    <name evidence="5" type="ORF">GCM10007423_17420</name>
</gene>
<dbReference type="SUPFAM" id="SSF53474">
    <property type="entry name" value="alpha/beta-Hydrolases"/>
    <property type="match status" value="1"/>
</dbReference>
<comment type="caution">
    <text evidence="5">The sequence shown here is derived from an EMBL/GenBank/DDBJ whole genome shotgun (WGS) entry which is preliminary data.</text>
</comment>